<evidence type="ECO:0000256" key="1">
    <source>
        <dbReference type="ARBA" id="ARBA00010613"/>
    </source>
</evidence>
<evidence type="ECO:0000259" key="2">
    <source>
        <dbReference type="PROSITE" id="PS50263"/>
    </source>
</evidence>
<dbReference type="OrthoDB" id="9811121at2"/>
<comment type="similarity">
    <text evidence="1">Belongs to the carbon-nitrogen hydrolase superfamily. NIT1/NIT2 family.</text>
</comment>
<keyword evidence="4" id="KW-1185">Reference proteome</keyword>
<evidence type="ECO:0000313" key="3">
    <source>
        <dbReference type="EMBL" id="QCT20517.1"/>
    </source>
</evidence>
<dbReference type="KEGG" id="izh:FEM41_13075"/>
<dbReference type="Pfam" id="PF00795">
    <property type="entry name" value="CN_hydrolase"/>
    <property type="match status" value="1"/>
</dbReference>
<dbReference type="EMBL" id="CP040428">
    <property type="protein sequence ID" value="QCT20517.1"/>
    <property type="molecule type" value="Genomic_DNA"/>
</dbReference>
<dbReference type="NCBIfam" id="NF033621">
    <property type="entry name" value="de_GSH_amidase"/>
    <property type="match status" value="1"/>
</dbReference>
<protein>
    <submittedName>
        <fullName evidence="3">Deaminated glutathione amidase</fullName>
    </submittedName>
</protein>
<name>A0A4V1G7R0_9ENTR</name>
<dbReference type="PROSITE" id="PS50263">
    <property type="entry name" value="CN_HYDROLASE"/>
    <property type="match status" value="1"/>
</dbReference>
<gene>
    <name evidence="3" type="ORF">FEM41_13075</name>
</gene>
<dbReference type="CDD" id="cd07581">
    <property type="entry name" value="nitrilase_3"/>
    <property type="match status" value="1"/>
</dbReference>
<evidence type="ECO:0000313" key="4">
    <source>
        <dbReference type="Proteomes" id="UP000302163"/>
    </source>
</evidence>
<proteinExistence type="inferred from homology"/>
<dbReference type="SUPFAM" id="SSF56317">
    <property type="entry name" value="Carbon-nitrogen hydrolase"/>
    <property type="match status" value="1"/>
</dbReference>
<organism evidence="3 4">
    <name type="scientific">Jejubacter calystegiae</name>
    <dbReference type="NCBI Taxonomy" id="2579935"/>
    <lineage>
        <taxon>Bacteria</taxon>
        <taxon>Pseudomonadati</taxon>
        <taxon>Pseudomonadota</taxon>
        <taxon>Gammaproteobacteria</taxon>
        <taxon>Enterobacterales</taxon>
        <taxon>Enterobacteriaceae</taxon>
        <taxon>Jejubacter</taxon>
    </lineage>
</organism>
<dbReference type="PANTHER" id="PTHR23088:SF27">
    <property type="entry name" value="DEAMINATED GLUTATHIONE AMIDASE"/>
    <property type="match status" value="1"/>
</dbReference>
<feature type="domain" description="CN hydrolase" evidence="2">
    <location>
        <begin position="1"/>
        <end position="238"/>
    </location>
</feature>
<dbReference type="Gene3D" id="3.60.110.10">
    <property type="entry name" value="Carbon-nitrogen hydrolase"/>
    <property type="match status" value="1"/>
</dbReference>
<dbReference type="PANTHER" id="PTHR23088">
    <property type="entry name" value="NITRILASE-RELATED"/>
    <property type="match status" value="1"/>
</dbReference>
<dbReference type="InterPro" id="IPR001110">
    <property type="entry name" value="UPF0012_CS"/>
</dbReference>
<dbReference type="InterPro" id="IPR047999">
    <property type="entry name" value="De_GSH_amidase"/>
</dbReference>
<reference evidence="3 4" key="1">
    <citation type="submission" date="2019-05" db="EMBL/GenBank/DDBJ databases">
        <title>Complete genome sequence of Izhakiella calystegiae KSNA2, an endophyte isolated from beach morning glory (Calystegia soldanella).</title>
        <authorList>
            <person name="Jiang L."/>
            <person name="Jeong J.C."/>
            <person name="Kim C.Y."/>
            <person name="Kim D.H."/>
            <person name="Kim S.W."/>
            <person name="Lee j."/>
        </authorList>
    </citation>
    <scope>NUCLEOTIDE SEQUENCE [LARGE SCALE GENOMIC DNA]</scope>
    <source>
        <strain evidence="3 4">KSNA2</strain>
    </source>
</reference>
<accession>A0A4V1G7R0</accession>
<dbReference type="PROSITE" id="PS01227">
    <property type="entry name" value="UPF0012"/>
    <property type="match status" value="1"/>
</dbReference>
<dbReference type="Proteomes" id="UP000302163">
    <property type="component" value="Chromosome"/>
</dbReference>
<sequence length="262" mass="27427">MKVAVGQFAVTPDVEANLAACCGWMAQADAQQVDLLVLPEAVLARSDSDSSLAVKAAQPLEGPFVSGLLAAGRGSSLTTVLTLHVPTGNGRAANTLVALRNGEIVASYQKLHLYDAFKIQESLQVDAGHSVAPLIEVAGMKVGLLTCYDLRFPELAMSLALAGAQVLALPAAWVRGGHKERHWELLLAARALDTTCYVAAADECGARNIGLSRVVDPLGVTLAGLGEQPGMVCASLSQERLAEVRASLPVLANRRFAAPRLV</sequence>
<dbReference type="RefSeq" id="WP_138096391.1">
    <property type="nucleotide sequence ID" value="NZ_CP040428.1"/>
</dbReference>
<dbReference type="InterPro" id="IPR036526">
    <property type="entry name" value="C-N_Hydrolase_sf"/>
</dbReference>
<dbReference type="InterPro" id="IPR003010">
    <property type="entry name" value="C-N_Hydrolase"/>
</dbReference>
<dbReference type="AlphaFoldDB" id="A0A4V1G7R0"/>